<protein>
    <recommendedName>
        <fullName evidence="7">Kazal-like domain-containing protein</fullName>
    </recommendedName>
</protein>
<feature type="chain" id="PRO_5038994368" description="Kazal-like domain-containing protein" evidence="6">
    <location>
        <begin position="29"/>
        <end position="86"/>
    </location>
</feature>
<accession>A0A9D3MTC0</accession>
<evidence type="ECO:0000256" key="3">
    <source>
        <dbReference type="ARBA" id="ARBA00022690"/>
    </source>
</evidence>
<dbReference type="OrthoDB" id="126772at2759"/>
<dbReference type="AlphaFoldDB" id="A0A9D3MTC0"/>
<keyword evidence="9" id="KW-1185">Reference proteome</keyword>
<reference evidence="8" key="1">
    <citation type="submission" date="2021-01" db="EMBL/GenBank/DDBJ databases">
        <title>A chromosome-scale assembly of European eel, Anguilla anguilla.</title>
        <authorList>
            <person name="Henkel C."/>
            <person name="Jong-Raadsen S.A."/>
            <person name="Dufour S."/>
            <person name="Weltzien F.-A."/>
            <person name="Palstra A.P."/>
            <person name="Pelster B."/>
            <person name="Spaink H.P."/>
            <person name="Van Den Thillart G.E."/>
            <person name="Jansen H."/>
            <person name="Zahm M."/>
            <person name="Klopp C."/>
            <person name="Cedric C."/>
            <person name="Louis A."/>
            <person name="Berthelot C."/>
            <person name="Parey E."/>
            <person name="Roest Crollius H."/>
            <person name="Montfort J."/>
            <person name="Robinson-Rechavi M."/>
            <person name="Bucao C."/>
            <person name="Bouchez O."/>
            <person name="Gislard M."/>
            <person name="Lluch J."/>
            <person name="Milhes M."/>
            <person name="Lampietro C."/>
            <person name="Lopez Roques C."/>
            <person name="Donnadieu C."/>
            <person name="Braasch I."/>
            <person name="Desvignes T."/>
            <person name="Postlethwait J."/>
            <person name="Bobe J."/>
            <person name="Guiguen Y."/>
            <person name="Dirks R."/>
        </authorList>
    </citation>
    <scope>NUCLEOTIDE SEQUENCE</scope>
    <source>
        <strain evidence="8">Tag_6206</strain>
        <tissue evidence="8">Liver</tissue>
    </source>
</reference>
<dbReference type="Pfam" id="PF00050">
    <property type="entry name" value="Kazal_1"/>
    <property type="match status" value="1"/>
</dbReference>
<comment type="caution">
    <text evidence="8">The sequence shown here is derived from an EMBL/GenBank/DDBJ whole genome shotgun (WGS) entry which is preliminary data.</text>
</comment>
<dbReference type="PRINTS" id="PR00290">
    <property type="entry name" value="KAZALINHBTR"/>
</dbReference>
<evidence type="ECO:0000256" key="6">
    <source>
        <dbReference type="SAM" id="SignalP"/>
    </source>
</evidence>
<evidence type="ECO:0000259" key="7">
    <source>
        <dbReference type="PROSITE" id="PS51465"/>
    </source>
</evidence>
<gene>
    <name evidence="8" type="ORF">ANANG_G00068020</name>
</gene>
<dbReference type="SUPFAM" id="SSF100895">
    <property type="entry name" value="Kazal-type serine protease inhibitors"/>
    <property type="match status" value="1"/>
</dbReference>
<dbReference type="InterPro" id="IPR036058">
    <property type="entry name" value="Kazal_dom_sf"/>
</dbReference>
<feature type="signal peptide" evidence="6">
    <location>
        <begin position="1"/>
        <end position="28"/>
    </location>
</feature>
<comment type="subcellular location">
    <subcellularLocation>
        <location evidence="1">Secreted</location>
    </subcellularLocation>
</comment>
<dbReference type="SMART" id="SM00280">
    <property type="entry name" value="KAZAL"/>
    <property type="match status" value="1"/>
</dbReference>
<evidence type="ECO:0000313" key="9">
    <source>
        <dbReference type="Proteomes" id="UP001044222"/>
    </source>
</evidence>
<dbReference type="GO" id="GO:0004867">
    <property type="term" value="F:serine-type endopeptidase inhibitor activity"/>
    <property type="evidence" value="ECO:0007669"/>
    <property type="project" value="UniProtKB-KW"/>
</dbReference>
<evidence type="ECO:0000256" key="4">
    <source>
        <dbReference type="ARBA" id="ARBA00022900"/>
    </source>
</evidence>
<dbReference type="GO" id="GO:0005576">
    <property type="term" value="C:extracellular region"/>
    <property type="evidence" value="ECO:0007669"/>
    <property type="project" value="UniProtKB-SubCell"/>
</dbReference>
<evidence type="ECO:0000256" key="5">
    <source>
        <dbReference type="ARBA" id="ARBA00023157"/>
    </source>
</evidence>
<name>A0A9D3MTC0_ANGAN</name>
<dbReference type="PANTHER" id="PTHR47729">
    <property type="entry name" value="SERINE PEPTIDASE INHIBITOR, KAZAL TYPE 2, TANDEM DUPLICATE 1-RELATED"/>
    <property type="match status" value="1"/>
</dbReference>
<evidence type="ECO:0000313" key="8">
    <source>
        <dbReference type="EMBL" id="KAG5852955.1"/>
    </source>
</evidence>
<evidence type="ECO:0000256" key="2">
    <source>
        <dbReference type="ARBA" id="ARBA00022525"/>
    </source>
</evidence>
<dbReference type="PANTHER" id="PTHR47729:SF1">
    <property type="entry name" value="OVOMUCOID-LIKE-RELATED"/>
    <property type="match status" value="1"/>
</dbReference>
<keyword evidence="4" id="KW-0722">Serine protease inhibitor</keyword>
<evidence type="ECO:0000256" key="1">
    <source>
        <dbReference type="ARBA" id="ARBA00004613"/>
    </source>
</evidence>
<dbReference type="EMBL" id="JAFIRN010000003">
    <property type="protein sequence ID" value="KAG5852955.1"/>
    <property type="molecule type" value="Genomic_DNA"/>
</dbReference>
<dbReference type="Proteomes" id="UP001044222">
    <property type="component" value="Unassembled WGS sequence"/>
</dbReference>
<dbReference type="InterPro" id="IPR051597">
    <property type="entry name" value="Bifunctional_prot_inhibitor"/>
</dbReference>
<dbReference type="Gene3D" id="3.30.60.30">
    <property type="match status" value="1"/>
</dbReference>
<dbReference type="OMA" id="LPMCPRN"/>
<keyword evidence="6" id="KW-0732">Signal</keyword>
<feature type="domain" description="Kazal-like" evidence="7">
    <location>
        <begin position="32"/>
        <end position="86"/>
    </location>
</feature>
<dbReference type="PROSITE" id="PS51465">
    <property type="entry name" value="KAZAL_2"/>
    <property type="match status" value="1"/>
</dbReference>
<dbReference type="InterPro" id="IPR002350">
    <property type="entry name" value="Kazal_dom"/>
</dbReference>
<proteinExistence type="predicted"/>
<keyword evidence="2" id="KW-0964">Secreted</keyword>
<organism evidence="8 9">
    <name type="scientific">Anguilla anguilla</name>
    <name type="common">European freshwater eel</name>
    <name type="synonym">Muraena anguilla</name>
    <dbReference type="NCBI Taxonomy" id="7936"/>
    <lineage>
        <taxon>Eukaryota</taxon>
        <taxon>Metazoa</taxon>
        <taxon>Chordata</taxon>
        <taxon>Craniata</taxon>
        <taxon>Vertebrata</taxon>
        <taxon>Euteleostomi</taxon>
        <taxon>Actinopterygii</taxon>
        <taxon>Neopterygii</taxon>
        <taxon>Teleostei</taxon>
        <taxon>Anguilliformes</taxon>
        <taxon>Anguillidae</taxon>
        <taxon>Anguilla</taxon>
    </lineage>
</organism>
<dbReference type="PROSITE" id="PS00282">
    <property type="entry name" value="KAZAL_1"/>
    <property type="match status" value="1"/>
</dbReference>
<dbReference type="InterPro" id="IPR001239">
    <property type="entry name" value="Prot_inh_Kazal-m"/>
</dbReference>
<keyword evidence="5" id="KW-1015">Disulfide bond</keyword>
<keyword evidence="3" id="KW-0646">Protease inhibitor</keyword>
<sequence length="86" mass="9448">MLYKVSKMQTGTRLVLLFCLAALVTVSAVPSRPQSANCAVYMLPFCTREYIPVCGDDGQEYSNECMLCLWNMENEGDVAVAKKGAC</sequence>